<proteinExistence type="predicted"/>
<sequence>MSGQHTLNLAATPSVSSASSSIVASTPNGSVVFDPRTVQMDSNQFRIGGFRGGLPEPMLSTASGSESASPTDGVEGDVDSIPNAEGTQNEKQAEEPTKTEKTEEEKAKEEREKRFQELLRSGKLGTLTFDDTPPGKRFTMPVERPKYL</sequence>
<evidence type="ECO:0000313" key="2">
    <source>
        <dbReference type="EMBL" id="KAG0248690.1"/>
    </source>
</evidence>
<accession>A0A9P6PMG2</accession>
<protein>
    <submittedName>
        <fullName evidence="2">Uncharacterized protein</fullName>
    </submittedName>
</protein>
<feature type="compositionally biased region" description="Polar residues" evidence="1">
    <location>
        <begin position="60"/>
        <end position="70"/>
    </location>
</feature>
<dbReference type="EMBL" id="JAAAJA010000940">
    <property type="protein sequence ID" value="KAG0248690.1"/>
    <property type="molecule type" value="Genomic_DNA"/>
</dbReference>
<name>A0A9P6PMG2_9FUNG</name>
<evidence type="ECO:0000256" key="1">
    <source>
        <dbReference type="SAM" id="MobiDB-lite"/>
    </source>
</evidence>
<dbReference type="Proteomes" id="UP000726737">
    <property type="component" value="Unassembled WGS sequence"/>
</dbReference>
<comment type="caution">
    <text evidence="2">The sequence shown here is derived from an EMBL/GenBank/DDBJ whole genome shotgun (WGS) entry which is preliminary data.</text>
</comment>
<feature type="compositionally biased region" description="Basic and acidic residues" evidence="1">
    <location>
        <begin position="91"/>
        <end position="117"/>
    </location>
</feature>
<feature type="compositionally biased region" description="Low complexity" evidence="1">
    <location>
        <begin position="10"/>
        <end position="27"/>
    </location>
</feature>
<dbReference type="AlphaFoldDB" id="A0A9P6PMG2"/>
<dbReference type="OrthoDB" id="2438625at2759"/>
<keyword evidence="3" id="KW-1185">Reference proteome</keyword>
<evidence type="ECO:0000313" key="3">
    <source>
        <dbReference type="Proteomes" id="UP000726737"/>
    </source>
</evidence>
<feature type="region of interest" description="Disordered" evidence="1">
    <location>
        <begin position="1"/>
        <end position="148"/>
    </location>
</feature>
<reference evidence="2" key="1">
    <citation type="journal article" date="2020" name="Fungal Divers.">
        <title>Resolving the Mortierellaceae phylogeny through synthesis of multi-gene phylogenetics and phylogenomics.</title>
        <authorList>
            <person name="Vandepol N."/>
            <person name="Liber J."/>
            <person name="Desiro A."/>
            <person name="Na H."/>
            <person name="Kennedy M."/>
            <person name="Barry K."/>
            <person name="Grigoriev I.V."/>
            <person name="Miller A.N."/>
            <person name="O'Donnell K."/>
            <person name="Stajich J.E."/>
            <person name="Bonito G."/>
        </authorList>
    </citation>
    <scope>NUCLEOTIDE SEQUENCE</scope>
    <source>
        <strain evidence="2">KOD948</strain>
    </source>
</reference>
<organism evidence="2 3">
    <name type="scientific">Mortierella polycephala</name>
    <dbReference type="NCBI Taxonomy" id="41804"/>
    <lineage>
        <taxon>Eukaryota</taxon>
        <taxon>Fungi</taxon>
        <taxon>Fungi incertae sedis</taxon>
        <taxon>Mucoromycota</taxon>
        <taxon>Mortierellomycotina</taxon>
        <taxon>Mortierellomycetes</taxon>
        <taxon>Mortierellales</taxon>
        <taxon>Mortierellaceae</taxon>
        <taxon>Mortierella</taxon>
    </lineage>
</organism>
<gene>
    <name evidence="2" type="ORF">BG011_010017</name>
</gene>